<organism evidence="4 5">
    <name type="scientific">Steinernema carpocapsae</name>
    <name type="common">Entomopathogenic nematode</name>
    <dbReference type="NCBI Taxonomy" id="34508"/>
    <lineage>
        <taxon>Eukaryota</taxon>
        <taxon>Metazoa</taxon>
        <taxon>Ecdysozoa</taxon>
        <taxon>Nematoda</taxon>
        <taxon>Chromadorea</taxon>
        <taxon>Rhabditida</taxon>
        <taxon>Tylenchina</taxon>
        <taxon>Panagrolaimomorpha</taxon>
        <taxon>Strongyloidoidea</taxon>
        <taxon>Steinernematidae</taxon>
        <taxon>Steinernema</taxon>
    </lineage>
</organism>
<dbReference type="CDD" id="cd00051">
    <property type="entry name" value="EFh"/>
    <property type="match status" value="2"/>
</dbReference>
<feature type="domain" description="EF-hand" evidence="3">
    <location>
        <begin position="236"/>
        <end position="260"/>
    </location>
</feature>
<dbReference type="OrthoDB" id="26525at2759"/>
<dbReference type="SUPFAM" id="SSF47473">
    <property type="entry name" value="EF-hand"/>
    <property type="match status" value="1"/>
</dbReference>
<dbReference type="STRING" id="34508.A0A4U5MUE9"/>
<dbReference type="InterPro" id="IPR050145">
    <property type="entry name" value="Centrin_CML-like"/>
</dbReference>
<dbReference type="SMART" id="SM00054">
    <property type="entry name" value="EFh"/>
    <property type="match status" value="4"/>
</dbReference>
<dbReference type="Pfam" id="PF13499">
    <property type="entry name" value="EF-hand_7"/>
    <property type="match status" value="2"/>
</dbReference>
<proteinExistence type="predicted"/>
<dbReference type="GO" id="GO:0005509">
    <property type="term" value="F:calcium ion binding"/>
    <property type="evidence" value="ECO:0007669"/>
    <property type="project" value="InterPro"/>
</dbReference>
<keyword evidence="5" id="KW-1185">Reference proteome</keyword>
<dbReference type="InterPro" id="IPR018247">
    <property type="entry name" value="EF_Hand_1_Ca_BS"/>
</dbReference>
<reference evidence="4 5" key="2">
    <citation type="journal article" date="2019" name="G3 (Bethesda)">
        <title>Hybrid Assembly of the Genome of the Entomopathogenic Nematode Steinernema carpocapsae Identifies the X-Chromosome.</title>
        <authorList>
            <person name="Serra L."/>
            <person name="Macchietto M."/>
            <person name="Macias-Munoz A."/>
            <person name="McGill C.J."/>
            <person name="Rodriguez I.M."/>
            <person name="Rodriguez B."/>
            <person name="Murad R."/>
            <person name="Mortazavi A."/>
        </authorList>
    </citation>
    <scope>NUCLEOTIDE SEQUENCE [LARGE SCALE GENOMIC DNA]</scope>
    <source>
        <strain evidence="4 5">ALL</strain>
    </source>
</reference>
<feature type="domain" description="EF-hand" evidence="3">
    <location>
        <begin position="121"/>
        <end position="156"/>
    </location>
</feature>
<evidence type="ECO:0000256" key="1">
    <source>
        <dbReference type="ARBA" id="ARBA00022737"/>
    </source>
</evidence>
<dbReference type="PROSITE" id="PS50222">
    <property type="entry name" value="EF_HAND_2"/>
    <property type="match status" value="4"/>
</dbReference>
<dbReference type="Proteomes" id="UP000298663">
    <property type="component" value="Unassembled WGS sequence"/>
</dbReference>
<dbReference type="InterPro" id="IPR011992">
    <property type="entry name" value="EF-hand-dom_pair"/>
</dbReference>
<evidence type="ECO:0000313" key="5">
    <source>
        <dbReference type="Proteomes" id="UP000298663"/>
    </source>
</evidence>
<feature type="domain" description="EF-hand" evidence="3">
    <location>
        <begin position="159"/>
        <end position="194"/>
    </location>
</feature>
<dbReference type="AlphaFoldDB" id="A0A4U5MUE9"/>
<dbReference type="PANTHER" id="PTHR23050">
    <property type="entry name" value="CALCIUM BINDING PROTEIN"/>
    <property type="match status" value="1"/>
</dbReference>
<dbReference type="PROSITE" id="PS00018">
    <property type="entry name" value="EF_HAND_1"/>
    <property type="match status" value="3"/>
</dbReference>
<comment type="caution">
    <text evidence="4">The sequence shown here is derived from an EMBL/GenBank/DDBJ whole genome shotgun (WGS) entry which is preliminary data.</text>
</comment>
<evidence type="ECO:0000259" key="3">
    <source>
        <dbReference type="PROSITE" id="PS50222"/>
    </source>
</evidence>
<evidence type="ECO:0000313" key="4">
    <source>
        <dbReference type="EMBL" id="TKR73348.1"/>
    </source>
</evidence>
<keyword evidence="2" id="KW-0106">Calcium</keyword>
<dbReference type="InterPro" id="IPR002048">
    <property type="entry name" value="EF_hand_dom"/>
</dbReference>
<dbReference type="GO" id="GO:0043226">
    <property type="term" value="C:organelle"/>
    <property type="evidence" value="ECO:0007669"/>
    <property type="project" value="UniProtKB-ARBA"/>
</dbReference>
<gene>
    <name evidence="4" type="ORF">L596_020666</name>
</gene>
<feature type="domain" description="EF-hand" evidence="3">
    <location>
        <begin position="197"/>
        <end position="227"/>
    </location>
</feature>
<dbReference type="Gene3D" id="1.10.238.10">
    <property type="entry name" value="EF-hand"/>
    <property type="match status" value="2"/>
</dbReference>
<keyword evidence="1" id="KW-0677">Repeat</keyword>
<dbReference type="FunFam" id="1.10.238.10:FF:000178">
    <property type="entry name" value="Calmodulin-2 A"/>
    <property type="match status" value="1"/>
</dbReference>
<dbReference type="EMBL" id="AZBU02000006">
    <property type="protein sequence ID" value="TKR73348.1"/>
    <property type="molecule type" value="Genomic_DNA"/>
</dbReference>
<evidence type="ECO:0000256" key="2">
    <source>
        <dbReference type="ARBA" id="ARBA00022837"/>
    </source>
</evidence>
<protein>
    <recommendedName>
        <fullName evidence="3">EF-hand domain-containing protein</fullName>
    </recommendedName>
</protein>
<sequence>MWQQIGCEQRSPSCAPRKHRCSDGGVREATFQFKNSVCVKHSLYMIDRLETSFRDWKTKTERAESRLRRNTRTTTLKVLCLEVYHCNSVWVFTIFTMGACIRKPKKARPGTVKRMPSTKKVDMDNMRQLFREFDTNGDGFIQKNELRDVMTKLSAGVPPTDEELDQMFDAADANHDGNIDFNEFLTIARSNPGTMTLRDMFAQFDKDDDGYITPMELQQGFAMMGQHLTDYDTKLIFDHIDQNKDEKIDFKEFCRLMDTK</sequence>
<reference evidence="4 5" key="1">
    <citation type="journal article" date="2015" name="Genome Biol.">
        <title>Comparative genomics of Steinernema reveals deeply conserved gene regulatory networks.</title>
        <authorList>
            <person name="Dillman A.R."/>
            <person name="Macchietto M."/>
            <person name="Porter C.F."/>
            <person name="Rogers A."/>
            <person name="Williams B."/>
            <person name="Antoshechkin I."/>
            <person name="Lee M.M."/>
            <person name="Goodwin Z."/>
            <person name="Lu X."/>
            <person name="Lewis E.E."/>
            <person name="Goodrich-Blair H."/>
            <person name="Stock S.P."/>
            <person name="Adams B.J."/>
            <person name="Sternberg P.W."/>
            <person name="Mortazavi A."/>
        </authorList>
    </citation>
    <scope>NUCLEOTIDE SEQUENCE [LARGE SCALE GENOMIC DNA]</scope>
    <source>
        <strain evidence="4 5">ALL</strain>
    </source>
</reference>
<accession>A0A4U5MUE9</accession>
<name>A0A4U5MUE9_STECR</name>